<dbReference type="Proteomes" id="UP000298642">
    <property type="component" value="Chromosome"/>
</dbReference>
<dbReference type="InterPro" id="IPR026989">
    <property type="entry name" value="TnpV"/>
</dbReference>
<proteinExistence type="predicted"/>
<dbReference type="KEGG" id="obj:EIO64_04880"/>
<name>A0A4D7AGH0_9FIRM</name>
<evidence type="ECO:0000313" key="2">
    <source>
        <dbReference type="Proteomes" id="UP000298642"/>
    </source>
</evidence>
<accession>A0A4D7AGH0</accession>
<dbReference type="RefSeq" id="WP_136890923.1">
    <property type="nucleotide sequence ID" value="NZ_CP034413.3"/>
</dbReference>
<dbReference type="Pfam" id="PF14198">
    <property type="entry name" value="TnpV"/>
    <property type="match status" value="1"/>
</dbReference>
<organism evidence="1 2">
    <name type="scientific">Dysosmobacter welbionis</name>
    <dbReference type="NCBI Taxonomy" id="2093857"/>
    <lineage>
        <taxon>Bacteria</taxon>
        <taxon>Bacillati</taxon>
        <taxon>Bacillota</taxon>
        <taxon>Clostridia</taxon>
        <taxon>Eubacteriales</taxon>
        <taxon>Oscillospiraceae</taxon>
        <taxon>Dysosmobacter</taxon>
    </lineage>
</organism>
<reference evidence="2" key="1">
    <citation type="submission" date="2018-12" db="EMBL/GenBank/DDBJ databases">
        <title>Dusodibacter welbiota gen. nov., sp. nov., isolated from human faeces and emended description of the Oscillibacter genus.</title>
        <authorList>
            <person name="Le Roy T."/>
            <person name="Van der Smissen P."/>
            <person name="Delzenne N."/>
            <person name="Muccioli G."/>
            <person name="Collet J.F."/>
            <person name="Cani P.D."/>
        </authorList>
    </citation>
    <scope>NUCLEOTIDE SEQUENCE [LARGE SCALE GENOMIC DNA]</scope>
    <source>
        <strain evidence="2">J115</strain>
    </source>
</reference>
<evidence type="ECO:0000313" key="1">
    <source>
        <dbReference type="EMBL" id="QCI58634.1"/>
    </source>
</evidence>
<dbReference type="AlphaFoldDB" id="A0A4D7AGH0"/>
<dbReference type="EMBL" id="CP034413">
    <property type="protein sequence ID" value="QCI58634.1"/>
    <property type="molecule type" value="Genomic_DNA"/>
</dbReference>
<sequence>MDKYIFDKNNGLWYELIGDYYLPCLTVPAEEGQPVGVWGQRHKRYLKEYRPAFYNALLLSGKLNGYLADIDRQAQEQMVTVIRQMSKAQGITEVLKATNQAEWVGMMNNICFAAVEMIHDEIIYA</sequence>
<gene>
    <name evidence="1" type="ORF">EIO64_04880</name>
</gene>
<protein>
    <submittedName>
        <fullName evidence="1">TnpV protein</fullName>
    </submittedName>
</protein>
<keyword evidence="2" id="KW-1185">Reference proteome</keyword>